<dbReference type="HAMAP" id="MF_00691">
    <property type="entry name" value="PxpA"/>
    <property type="match status" value="1"/>
</dbReference>
<dbReference type="NCBIfam" id="NF003814">
    <property type="entry name" value="PRK05406.1-3"/>
    <property type="match status" value="1"/>
</dbReference>
<dbReference type="Proteomes" id="UP000242469">
    <property type="component" value="Unassembled WGS sequence"/>
</dbReference>
<dbReference type="RefSeq" id="WP_091826789.1">
    <property type="nucleotide sequence ID" value="NZ_FNRJ01000009.1"/>
</dbReference>
<proteinExistence type="inferred from homology"/>
<dbReference type="PANTHER" id="PTHR30292">
    <property type="entry name" value="UNCHARACTERIZED PROTEIN YBGL-RELATED"/>
    <property type="match status" value="1"/>
</dbReference>
<dbReference type="CDD" id="cd10787">
    <property type="entry name" value="LamB_YcsF_like"/>
    <property type="match status" value="1"/>
</dbReference>
<dbReference type="OrthoDB" id="9773478at2"/>
<dbReference type="InterPro" id="IPR011330">
    <property type="entry name" value="Glyco_hydro/deAcase_b/a-brl"/>
</dbReference>
<protein>
    <recommendedName>
        <fullName evidence="1">5-oxoprolinase subunit A</fullName>
        <shortName evidence="1">5-OPase subunit A</shortName>
        <ecNumber evidence="1">3.5.2.9</ecNumber>
    </recommendedName>
    <alternativeName>
        <fullName evidence="1">5-oxoprolinase (ATP-hydrolyzing) subunit A</fullName>
    </alternativeName>
</protein>
<keyword evidence="1" id="KW-0378">Hydrolase</keyword>
<comment type="similarity">
    <text evidence="1">Belongs to the LamB/PxpA family.</text>
</comment>
<comment type="catalytic activity">
    <reaction evidence="1">
        <text>5-oxo-L-proline + ATP + 2 H2O = L-glutamate + ADP + phosphate + H(+)</text>
        <dbReference type="Rhea" id="RHEA:10348"/>
        <dbReference type="ChEBI" id="CHEBI:15377"/>
        <dbReference type="ChEBI" id="CHEBI:15378"/>
        <dbReference type="ChEBI" id="CHEBI:29985"/>
        <dbReference type="ChEBI" id="CHEBI:30616"/>
        <dbReference type="ChEBI" id="CHEBI:43474"/>
        <dbReference type="ChEBI" id="CHEBI:58402"/>
        <dbReference type="ChEBI" id="CHEBI:456216"/>
        <dbReference type="EC" id="3.5.2.9"/>
    </reaction>
</comment>
<keyword evidence="1" id="KW-0067">ATP-binding</keyword>
<dbReference type="GO" id="GO:0005975">
    <property type="term" value="P:carbohydrate metabolic process"/>
    <property type="evidence" value="ECO:0007669"/>
    <property type="project" value="InterPro"/>
</dbReference>
<keyword evidence="3" id="KW-1185">Reference proteome</keyword>
<dbReference type="Gene3D" id="3.20.20.370">
    <property type="entry name" value="Glycoside hydrolase/deacetylase"/>
    <property type="match status" value="1"/>
</dbReference>
<dbReference type="NCBIfam" id="NF003816">
    <property type="entry name" value="PRK05406.1-5"/>
    <property type="match status" value="1"/>
</dbReference>
<dbReference type="PANTHER" id="PTHR30292:SF0">
    <property type="entry name" value="5-OXOPROLINASE SUBUNIT A"/>
    <property type="match status" value="1"/>
</dbReference>
<dbReference type="AlphaFoldDB" id="A0A1H4EQL1"/>
<gene>
    <name evidence="1" type="primary">pxpA</name>
    <name evidence="2" type="ORF">SAMN02745729_10924</name>
</gene>
<dbReference type="GO" id="GO:0017168">
    <property type="term" value="F:5-oxoprolinase (ATP-hydrolyzing) activity"/>
    <property type="evidence" value="ECO:0007669"/>
    <property type="project" value="UniProtKB-UniRule"/>
</dbReference>
<dbReference type="Pfam" id="PF03746">
    <property type="entry name" value="LamB_YcsF"/>
    <property type="match status" value="1"/>
</dbReference>
<reference evidence="3" key="1">
    <citation type="submission" date="2016-10" db="EMBL/GenBank/DDBJ databases">
        <authorList>
            <person name="Varghese N."/>
            <person name="Submissions S."/>
        </authorList>
    </citation>
    <scope>NUCLEOTIDE SEQUENCE [LARGE SCALE GENOMIC DNA]</scope>
    <source>
        <strain evidence="3">DSM 11526</strain>
    </source>
</reference>
<evidence type="ECO:0000256" key="1">
    <source>
        <dbReference type="HAMAP-Rule" id="MF_00691"/>
    </source>
</evidence>
<dbReference type="SUPFAM" id="SSF88713">
    <property type="entry name" value="Glycoside hydrolase/deacetylase"/>
    <property type="match status" value="1"/>
</dbReference>
<dbReference type="GO" id="GO:0005524">
    <property type="term" value="F:ATP binding"/>
    <property type="evidence" value="ECO:0007669"/>
    <property type="project" value="UniProtKB-UniRule"/>
</dbReference>
<dbReference type="EC" id="3.5.2.9" evidence="1"/>
<organism evidence="2 3">
    <name type="scientific">Marinobacterium iners DSM 11526</name>
    <dbReference type="NCBI Taxonomy" id="1122198"/>
    <lineage>
        <taxon>Bacteria</taxon>
        <taxon>Pseudomonadati</taxon>
        <taxon>Pseudomonadota</taxon>
        <taxon>Gammaproteobacteria</taxon>
        <taxon>Oceanospirillales</taxon>
        <taxon>Oceanospirillaceae</taxon>
        <taxon>Marinobacterium</taxon>
    </lineage>
</organism>
<evidence type="ECO:0000313" key="3">
    <source>
        <dbReference type="Proteomes" id="UP000242469"/>
    </source>
</evidence>
<dbReference type="EMBL" id="FNRJ01000009">
    <property type="protein sequence ID" value="SEA87384.1"/>
    <property type="molecule type" value="Genomic_DNA"/>
</dbReference>
<evidence type="ECO:0000313" key="2">
    <source>
        <dbReference type="EMBL" id="SEA87384.1"/>
    </source>
</evidence>
<comment type="function">
    <text evidence="1">Catalyzes the cleavage of 5-oxoproline to form L-glutamate coupled to the hydrolysis of ATP to ADP and inorganic phosphate.</text>
</comment>
<keyword evidence="1" id="KW-0547">Nucleotide-binding</keyword>
<accession>A0A1H4EQL1</accession>
<name>A0A1H4EQL1_9GAMM</name>
<dbReference type="InterPro" id="IPR005501">
    <property type="entry name" value="LamB/YcsF/PxpA-like"/>
</dbReference>
<comment type="subunit">
    <text evidence="1">Forms a complex composed of PxpA, PxpB and PxpC.</text>
</comment>
<dbReference type="STRING" id="1122198.SAMN02745729_10924"/>
<sequence length="253" mass="27541">MTDTKRLLLNCDMGESFGPWHMGLDDQVMPLVELANVACGFHASDPVTMTRTVMLARHAGTAIGAHPSYPDLVGFGRRSMQCHPQEIVALIQYQAGALAGIARAHGLTLNHVKPHGALYNDMMRDHDILRAVLEGVACYDASLPLMLMATADNGPVKTIAAEFGVPLLFEAFADRAYDTLGYLVPRSVDGSVYHDVDRIVEQSLRLAQEGIVTTLEGSEVRLEADTLCVHGDNAESVQAVKRIRQALDRLYAS</sequence>